<comment type="caution">
    <text evidence="8">The sequence shown here is derived from an EMBL/GenBank/DDBJ whole genome shotgun (WGS) entry which is preliminary data.</text>
</comment>
<evidence type="ECO:0000256" key="3">
    <source>
        <dbReference type="ARBA" id="ARBA00022729"/>
    </source>
</evidence>
<feature type="signal peptide" evidence="6">
    <location>
        <begin position="1"/>
        <end position="28"/>
    </location>
</feature>
<dbReference type="GO" id="GO:0005576">
    <property type="term" value="C:extracellular region"/>
    <property type="evidence" value="ECO:0007669"/>
    <property type="project" value="TreeGrafter"/>
</dbReference>
<dbReference type="PROSITE" id="PS51257">
    <property type="entry name" value="PROKAR_LIPOPROTEIN"/>
    <property type="match status" value="1"/>
</dbReference>
<evidence type="ECO:0000256" key="2">
    <source>
        <dbReference type="ARBA" id="ARBA00022448"/>
    </source>
</evidence>
<sequence>MTETPGRPRWRPLLTATAVTLTMLLAGAAACGPEGTAPKTVDDLFKKTDVYGQPKIKIGVAEDQPLMGQIVNGRFEGFDVEIARYLAESLGFKGDSRIEWVPLQTEDRENALVSGQVHLVVASYSMTPDREKEIDFAGPYFATKQELLIRTVDRDKIRNLNDLAQPGRETCVVGGSTGERQFTDRALKVYPAATNRECLERLLSGKSHAYSTDETILAGYLSEHPKDLFIVDVPIGANERLGVGVSKQDPELRDLVAFFLRKSYDNGRSTGTSPWLAAYRRTLGPWLGDDTTQPPIDAPDLVDYDEKAQKS</sequence>
<dbReference type="Gene3D" id="3.40.190.10">
    <property type="entry name" value="Periplasmic binding protein-like II"/>
    <property type="match status" value="2"/>
</dbReference>
<dbReference type="SUPFAM" id="SSF53850">
    <property type="entry name" value="Periplasmic binding protein-like II"/>
    <property type="match status" value="1"/>
</dbReference>
<dbReference type="PROSITE" id="PS01039">
    <property type="entry name" value="SBP_BACTERIAL_3"/>
    <property type="match status" value="1"/>
</dbReference>
<accession>A0A8J3KPN0</accession>
<evidence type="ECO:0000256" key="5">
    <source>
        <dbReference type="SAM" id="MobiDB-lite"/>
    </source>
</evidence>
<reference evidence="8 9" key="1">
    <citation type="submission" date="2021-01" db="EMBL/GenBank/DDBJ databases">
        <title>Whole genome shotgun sequence of Catellatospora citrea NBRC 14495.</title>
        <authorList>
            <person name="Komaki H."/>
            <person name="Tamura T."/>
        </authorList>
    </citation>
    <scope>NUCLEOTIDE SEQUENCE [LARGE SCALE GENOMIC DNA]</scope>
    <source>
        <strain evidence="8 9">NBRC 14495</strain>
    </source>
</reference>
<evidence type="ECO:0000256" key="4">
    <source>
        <dbReference type="RuleBase" id="RU003744"/>
    </source>
</evidence>
<evidence type="ECO:0000313" key="9">
    <source>
        <dbReference type="Proteomes" id="UP000659904"/>
    </source>
</evidence>
<keyword evidence="3 6" id="KW-0732">Signal</keyword>
<evidence type="ECO:0000259" key="7">
    <source>
        <dbReference type="SMART" id="SM00062"/>
    </source>
</evidence>
<proteinExistence type="inferred from homology"/>
<feature type="domain" description="Solute-binding protein family 3/N-terminal" evidence="7">
    <location>
        <begin position="55"/>
        <end position="274"/>
    </location>
</feature>
<evidence type="ECO:0000256" key="6">
    <source>
        <dbReference type="SAM" id="SignalP"/>
    </source>
</evidence>
<dbReference type="EMBL" id="BONH01000033">
    <property type="protein sequence ID" value="GIG00891.1"/>
    <property type="molecule type" value="Genomic_DNA"/>
</dbReference>
<keyword evidence="2" id="KW-0813">Transport</keyword>
<protein>
    <submittedName>
        <fullName evidence="8">ABC transporter substrate-binding protein</fullName>
    </submittedName>
</protein>
<comment type="similarity">
    <text evidence="1 4">Belongs to the bacterial solute-binding protein 3 family.</text>
</comment>
<name>A0A8J3KPN0_9ACTN</name>
<evidence type="ECO:0000256" key="1">
    <source>
        <dbReference type="ARBA" id="ARBA00010333"/>
    </source>
</evidence>
<dbReference type="Pfam" id="PF00497">
    <property type="entry name" value="SBP_bac_3"/>
    <property type="match status" value="1"/>
</dbReference>
<dbReference type="InterPro" id="IPR001638">
    <property type="entry name" value="Solute-binding_3/MltF_N"/>
</dbReference>
<dbReference type="PANTHER" id="PTHR30085:SF6">
    <property type="entry name" value="ABC TRANSPORTER GLUTAMINE-BINDING PROTEIN GLNH"/>
    <property type="match status" value="1"/>
</dbReference>
<dbReference type="GO" id="GO:0006865">
    <property type="term" value="P:amino acid transport"/>
    <property type="evidence" value="ECO:0007669"/>
    <property type="project" value="TreeGrafter"/>
</dbReference>
<dbReference type="Proteomes" id="UP000659904">
    <property type="component" value="Unassembled WGS sequence"/>
</dbReference>
<dbReference type="RefSeq" id="WP_120319319.1">
    <property type="nucleotide sequence ID" value="NZ_BONH01000033.1"/>
</dbReference>
<dbReference type="AlphaFoldDB" id="A0A8J3KPN0"/>
<feature type="region of interest" description="Disordered" evidence="5">
    <location>
        <begin position="288"/>
        <end position="311"/>
    </location>
</feature>
<dbReference type="SMART" id="SM00062">
    <property type="entry name" value="PBPb"/>
    <property type="match status" value="1"/>
</dbReference>
<gene>
    <name evidence="8" type="ORF">Cci01nite_59840</name>
</gene>
<dbReference type="InterPro" id="IPR051455">
    <property type="entry name" value="Bact_solute-bind_prot3"/>
</dbReference>
<feature type="chain" id="PRO_5035301570" evidence="6">
    <location>
        <begin position="29"/>
        <end position="311"/>
    </location>
</feature>
<evidence type="ECO:0000313" key="8">
    <source>
        <dbReference type="EMBL" id="GIG00891.1"/>
    </source>
</evidence>
<dbReference type="PANTHER" id="PTHR30085">
    <property type="entry name" value="AMINO ACID ABC TRANSPORTER PERMEASE"/>
    <property type="match status" value="1"/>
</dbReference>
<organism evidence="8 9">
    <name type="scientific">Catellatospora citrea</name>
    <dbReference type="NCBI Taxonomy" id="53366"/>
    <lineage>
        <taxon>Bacteria</taxon>
        <taxon>Bacillati</taxon>
        <taxon>Actinomycetota</taxon>
        <taxon>Actinomycetes</taxon>
        <taxon>Micromonosporales</taxon>
        <taxon>Micromonosporaceae</taxon>
        <taxon>Catellatospora</taxon>
    </lineage>
</organism>
<keyword evidence="9" id="KW-1185">Reference proteome</keyword>
<dbReference type="GO" id="GO:0030288">
    <property type="term" value="C:outer membrane-bounded periplasmic space"/>
    <property type="evidence" value="ECO:0007669"/>
    <property type="project" value="TreeGrafter"/>
</dbReference>
<dbReference type="InterPro" id="IPR018313">
    <property type="entry name" value="SBP_3_CS"/>
</dbReference>